<evidence type="ECO:0000313" key="3">
    <source>
        <dbReference type="EMBL" id="KAJ8300137.1"/>
    </source>
</evidence>
<comment type="caution">
    <text evidence="3">The sequence shown here is derived from an EMBL/GenBank/DDBJ whole genome shotgun (WGS) entry which is preliminary data.</text>
</comment>
<evidence type="ECO:0000259" key="2">
    <source>
        <dbReference type="PROSITE" id="PS51860"/>
    </source>
</evidence>
<evidence type="ECO:0000313" key="4">
    <source>
        <dbReference type="Proteomes" id="UP001217089"/>
    </source>
</evidence>
<proteinExistence type="predicted"/>
<dbReference type="InterPro" id="IPR011072">
    <property type="entry name" value="HR1_rho-bd"/>
</dbReference>
<dbReference type="Pfam" id="PF02185">
    <property type="entry name" value="HR1"/>
    <property type="match status" value="1"/>
</dbReference>
<keyword evidence="4" id="KW-1185">Reference proteome</keyword>
<dbReference type="PROSITE" id="PS51860">
    <property type="entry name" value="REM_1"/>
    <property type="match status" value="1"/>
</dbReference>
<dbReference type="SMART" id="SM00742">
    <property type="entry name" value="Hr1"/>
    <property type="match status" value="1"/>
</dbReference>
<dbReference type="SUPFAM" id="SSF49562">
    <property type="entry name" value="C2 domain (Calcium/lipid-binding domain, CaLB)"/>
    <property type="match status" value="1"/>
</dbReference>
<protein>
    <recommendedName>
        <fullName evidence="2">REM-1 domain-containing protein</fullName>
    </recommendedName>
</protein>
<feature type="domain" description="REM-1" evidence="2">
    <location>
        <begin position="19"/>
        <end position="101"/>
    </location>
</feature>
<organism evidence="3 4">
    <name type="scientific">Tegillarca granosa</name>
    <name type="common">Malaysian cockle</name>
    <name type="synonym">Anadara granosa</name>
    <dbReference type="NCBI Taxonomy" id="220873"/>
    <lineage>
        <taxon>Eukaryota</taxon>
        <taxon>Metazoa</taxon>
        <taxon>Spiralia</taxon>
        <taxon>Lophotrochozoa</taxon>
        <taxon>Mollusca</taxon>
        <taxon>Bivalvia</taxon>
        <taxon>Autobranchia</taxon>
        <taxon>Pteriomorphia</taxon>
        <taxon>Arcoida</taxon>
        <taxon>Arcoidea</taxon>
        <taxon>Arcidae</taxon>
        <taxon>Tegillarca</taxon>
    </lineage>
</organism>
<dbReference type="EMBL" id="JARBDR010000919">
    <property type="protein sequence ID" value="KAJ8300137.1"/>
    <property type="molecule type" value="Genomic_DNA"/>
</dbReference>
<name>A0ABQ9E8C7_TEGGR</name>
<dbReference type="InterPro" id="IPR035892">
    <property type="entry name" value="C2_domain_sf"/>
</dbReference>
<keyword evidence="1" id="KW-0175">Coiled coil</keyword>
<accession>A0ABQ9E8C7</accession>
<gene>
    <name evidence="3" type="ORF">KUTeg_021656</name>
</gene>
<dbReference type="Gene3D" id="1.10.287.160">
    <property type="entry name" value="HR1 repeat"/>
    <property type="match status" value="1"/>
</dbReference>
<dbReference type="InterPro" id="IPR036274">
    <property type="entry name" value="HR1_rpt_sf"/>
</dbReference>
<dbReference type="SUPFAM" id="SSF46585">
    <property type="entry name" value="HR1 repeat"/>
    <property type="match status" value="1"/>
</dbReference>
<dbReference type="Proteomes" id="UP001217089">
    <property type="component" value="Unassembled WGS sequence"/>
</dbReference>
<reference evidence="3 4" key="1">
    <citation type="submission" date="2022-12" db="EMBL/GenBank/DDBJ databases">
        <title>Chromosome-level genome of Tegillarca granosa.</title>
        <authorList>
            <person name="Kim J."/>
        </authorList>
    </citation>
    <scope>NUCLEOTIDE SEQUENCE [LARGE SCALE GENOMIC DNA]</scope>
    <source>
        <strain evidence="3">Teg-2019</strain>
        <tissue evidence="3">Adductor muscle</tissue>
    </source>
</reference>
<sequence>MEIIRMQMLKATQDAANMNEDASQRCEVLTPVELRIEELRHHMKIESAVCEGAKNAIKLLQNSKSPDSKALKEVQSSITESSQKLELLRISLEKRITELGPKSAKVQLLKEELDAANPALHTPKDRFYKNENNSSPFSKSAAITGKLEVRLVGCQQLLEDIPGRKKDNLQLMLASPGESKSLLRGSKNEVMAVIKLDNIQVAQTAWKGYSQQCWDHRTSIELDRSREIEIAIYWRDWRQMCAVKFLRLEDFLNDQKHGMAIHLEPQGILFAEVLKCLITESKVKNCFKLHF</sequence>
<dbReference type="CDD" id="cd11625">
    <property type="entry name" value="HR1_PKN_3"/>
    <property type="match status" value="1"/>
</dbReference>
<evidence type="ECO:0000256" key="1">
    <source>
        <dbReference type="PROSITE-ProRule" id="PRU01207"/>
    </source>
</evidence>